<dbReference type="eggNOG" id="COG1323">
    <property type="taxonomic scope" value="Bacteria"/>
</dbReference>
<dbReference type="EC" id="6.3.4.-" evidence="2"/>
<accession>C0CHE4</accession>
<dbReference type="GeneID" id="86821534"/>
<dbReference type="PANTHER" id="PTHR37825">
    <property type="entry name" value="TRNA(MET) CYTIDINE ACETATE LIGASE"/>
    <property type="match status" value="1"/>
</dbReference>
<keyword evidence="2" id="KW-0067">ATP-binding</keyword>
<keyword evidence="2" id="KW-0820">tRNA-binding</keyword>
<proteinExistence type="inferred from homology"/>
<reference evidence="3 4" key="2">
    <citation type="submission" date="2009-02" db="EMBL/GenBank/DDBJ databases">
        <title>Draft genome sequence of Blautia hydrogenotrophica DSM 10507 (Ruminococcus hydrogenotrophicus DSM 10507).</title>
        <authorList>
            <person name="Sudarsanam P."/>
            <person name="Ley R."/>
            <person name="Guruge J."/>
            <person name="Turnbaugh P.J."/>
            <person name="Mahowald M."/>
            <person name="Liep D."/>
            <person name="Gordon J."/>
        </authorList>
    </citation>
    <scope>NUCLEOTIDE SEQUENCE [LARGE SCALE GENOMIC DNA]</scope>
    <source>
        <strain evidence="4">DSM 10507 / JCM 14656 / S5a33</strain>
    </source>
</reference>
<dbReference type="GO" id="GO:0016879">
    <property type="term" value="F:ligase activity, forming carbon-nitrogen bonds"/>
    <property type="evidence" value="ECO:0007669"/>
    <property type="project" value="UniProtKB-UniRule"/>
</dbReference>
<comment type="subcellular location">
    <subcellularLocation>
        <location evidence="2">Cytoplasm</location>
    </subcellularLocation>
</comment>
<reference evidence="3 4" key="1">
    <citation type="submission" date="2009-01" db="EMBL/GenBank/DDBJ databases">
        <authorList>
            <person name="Fulton L."/>
            <person name="Clifton S."/>
            <person name="Fulton B."/>
            <person name="Xu J."/>
            <person name="Minx P."/>
            <person name="Pepin K.H."/>
            <person name="Johnson M."/>
            <person name="Bhonagiri V."/>
            <person name="Nash W.E."/>
            <person name="Mardis E.R."/>
            <person name="Wilson R.K."/>
        </authorList>
    </citation>
    <scope>NUCLEOTIDE SEQUENCE [LARGE SCALE GENOMIC DNA]</scope>
    <source>
        <strain evidence="4">DSM 10507 / JCM 14656 / S5a33</strain>
    </source>
</reference>
<keyword evidence="2" id="KW-0963">Cytoplasm</keyword>
<evidence type="ECO:0000256" key="2">
    <source>
        <dbReference type="HAMAP-Rule" id="MF_01539"/>
    </source>
</evidence>
<keyword evidence="2" id="KW-0436">Ligase</keyword>
<dbReference type="EMBL" id="ACBZ01000008">
    <property type="protein sequence ID" value="EEG50805.1"/>
    <property type="molecule type" value="Genomic_DNA"/>
</dbReference>
<organism evidence="3 4">
    <name type="scientific">Blautia hydrogenotrophica (strain DSM 10507 / JCM 14656 / S5a33)</name>
    <name type="common">Ruminococcus hydrogenotrophicus</name>
    <dbReference type="NCBI Taxonomy" id="476272"/>
    <lineage>
        <taxon>Bacteria</taxon>
        <taxon>Bacillati</taxon>
        <taxon>Bacillota</taxon>
        <taxon>Clostridia</taxon>
        <taxon>Lachnospirales</taxon>
        <taxon>Lachnospiraceae</taxon>
        <taxon>Blautia</taxon>
    </lineage>
</organism>
<name>C0CHE4_BLAHS</name>
<dbReference type="SUPFAM" id="SSF52374">
    <property type="entry name" value="Nucleotidylyl transferase"/>
    <property type="match status" value="1"/>
</dbReference>
<feature type="binding site" evidence="2">
    <location>
        <begin position="8"/>
        <end position="21"/>
    </location>
    <ligand>
        <name>ATP</name>
        <dbReference type="ChEBI" id="CHEBI:30616"/>
    </ligand>
</feature>
<dbReference type="GO" id="GO:0000049">
    <property type="term" value="F:tRNA binding"/>
    <property type="evidence" value="ECO:0007669"/>
    <property type="project" value="UniProtKB-KW"/>
</dbReference>
<dbReference type="GO" id="GO:0005737">
    <property type="term" value="C:cytoplasm"/>
    <property type="evidence" value="ECO:0007669"/>
    <property type="project" value="UniProtKB-SubCell"/>
</dbReference>
<feature type="binding site" evidence="2">
    <location>
        <position position="171"/>
    </location>
    <ligand>
        <name>ATP</name>
        <dbReference type="ChEBI" id="CHEBI:30616"/>
    </ligand>
</feature>
<dbReference type="HOGENOM" id="CLU_038915_0_1_9"/>
<evidence type="ECO:0000256" key="1">
    <source>
        <dbReference type="ARBA" id="ARBA00022694"/>
    </source>
</evidence>
<dbReference type="GO" id="GO:0005524">
    <property type="term" value="F:ATP binding"/>
    <property type="evidence" value="ECO:0007669"/>
    <property type="project" value="UniProtKB-KW"/>
</dbReference>
<feature type="binding site" evidence="2">
    <location>
        <position position="103"/>
    </location>
    <ligand>
        <name>ATP</name>
        <dbReference type="ChEBI" id="CHEBI:30616"/>
    </ligand>
</feature>
<protein>
    <recommendedName>
        <fullName evidence="2">tRNA(Met) cytidine acetate ligase</fullName>
        <ecNumber evidence="2">6.3.4.-</ecNumber>
    </recommendedName>
</protein>
<evidence type="ECO:0000313" key="3">
    <source>
        <dbReference type="EMBL" id="EEG50805.1"/>
    </source>
</evidence>
<gene>
    <name evidence="2" type="primary">tmcAL</name>
    <name evidence="3" type="ORF">RUMHYD_00258</name>
</gene>
<dbReference type="RefSeq" id="WP_005945157.1">
    <property type="nucleotide sequence ID" value="NZ_CP136423.1"/>
</dbReference>
<comment type="function">
    <text evidence="2">Catalyzes the formation of N(4)-acetylcytidine (ac(4)C) at the wobble position of elongator tRNA(Met), using acetate and ATP as substrates. First activates an acetate ion to form acetyladenylate (Ac-AMP) and then transfers the acetyl group to tRNA to form ac(4)C34.</text>
</comment>
<dbReference type="Pfam" id="PF05636">
    <property type="entry name" value="HIGH_NTase1"/>
    <property type="match status" value="1"/>
</dbReference>
<comment type="catalytic activity">
    <reaction evidence="2">
        <text>cytidine(34) in elongator tRNA(Met) + acetate + ATP = N(4)-acetylcytidine(34) in elongator tRNA(Met) + AMP + diphosphate</text>
        <dbReference type="Rhea" id="RHEA:58144"/>
        <dbReference type="Rhea" id="RHEA-COMP:10693"/>
        <dbReference type="Rhea" id="RHEA-COMP:10694"/>
        <dbReference type="ChEBI" id="CHEBI:30089"/>
        <dbReference type="ChEBI" id="CHEBI:30616"/>
        <dbReference type="ChEBI" id="CHEBI:33019"/>
        <dbReference type="ChEBI" id="CHEBI:74900"/>
        <dbReference type="ChEBI" id="CHEBI:82748"/>
        <dbReference type="ChEBI" id="CHEBI:456215"/>
    </reaction>
</comment>
<dbReference type="PATRIC" id="fig|476272.21.peg.3264"/>
<keyword evidence="2" id="KW-0694">RNA-binding</keyword>
<dbReference type="InterPro" id="IPR008513">
    <property type="entry name" value="tRNA(Met)_cyd_acetate_ligase"/>
</dbReference>
<dbReference type="GO" id="GO:0006400">
    <property type="term" value="P:tRNA modification"/>
    <property type="evidence" value="ECO:0007669"/>
    <property type="project" value="UniProtKB-UniRule"/>
</dbReference>
<dbReference type="PANTHER" id="PTHR37825:SF1">
    <property type="entry name" value="TRNA(MET) CYTIDINE ACETATE LIGASE"/>
    <property type="match status" value="1"/>
</dbReference>
<comment type="caution">
    <text evidence="2">Lacks conserved residue(s) required for the propagation of feature annotation.</text>
</comment>
<dbReference type="Proteomes" id="UP000003100">
    <property type="component" value="Unassembled WGS sequence"/>
</dbReference>
<keyword evidence="4" id="KW-1185">Reference proteome</keyword>
<dbReference type="HAMAP" id="MF_01539">
    <property type="entry name" value="TmcAL"/>
    <property type="match status" value="1"/>
</dbReference>
<dbReference type="Gene3D" id="3.40.50.620">
    <property type="entry name" value="HUPs"/>
    <property type="match status" value="1"/>
</dbReference>
<keyword evidence="1 2" id="KW-0819">tRNA processing</keyword>
<feature type="binding site" evidence="2">
    <location>
        <position position="196"/>
    </location>
    <ligand>
        <name>ATP</name>
        <dbReference type="ChEBI" id="CHEBI:30616"/>
    </ligand>
</feature>
<comment type="similarity">
    <text evidence="2">Belongs to the TmcAL family.</text>
</comment>
<evidence type="ECO:0000313" key="4">
    <source>
        <dbReference type="Proteomes" id="UP000003100"/>
    </source>
</evidence>
<keyword evidence="2" id="KW-0547">Nucleotide-binding</keyword>
<dbReference type="InterPro" id="IPR014729">
    <property type="entry name" value="Rossmann-like_a/b/a_fold"/>
</dbReference>
<dbReference type="AlphaFoldDB" id="C0CHE4"/>
<sequence length="411" mass="46267">MKKTAGIIAEYNPIHRGHQYHIQQTRLLTQADYIIVAMSGDYVQRGTPAVFDKYHRTRMALLSGADLVVELPVCYATASAEYFALGGIWTLDSLGIVTDLCFGSESGDLASLLALAKLLSHEPEDYQTLLRACLKKGVSFPVARREALLSYINTYPDLPKSQWNKLLESPNNILGIEYLKALNRLHSSIHPHTVLRDGACYHETQLPDSSIFTSASALRRALADSAPFKQLAPYLPSDCRTYFQQILASGELLWTDDFSLLLHMRLIQENADSLTCYVDVTPELANRIENRKTEYRSFSQFTELLKTKELTHTRIQRALLHILLGITELSFPPYIRLLGVRKESRELLSLIQKHSSVPVCAGTGRALRDLPASSYGLIRQQLYPSELYQSVLSHKINAPYVPEHSRPLIVL</sequence>